<protein>
    <recommendedName>
        <fullName evidence="10">LppP/LprE family lipoprotein</fullName>
    </recommendedName>
</protein>
<accession>A0ABS2KUQ7</accession>
<dbReference type="Proteomes" id="UP000703038">
    <property type="component" value="Unassembled WGS sequence"/>
</dbReference>
<evidence type="ECO:0000256" key="5">
    <source>
        <dbReference type="ARBA" id="ARBA00023288"/>
    </source>
</evidence>
<dbReference type="Pfam" id="PF14041">
    <property type="entry name" value="Lipoprotein_21"/>
    <property type="match status" value="2"/>
</dbReference>
<keyword evidence="1" id="KW-1003">Cell membrane</keyword>
<feature type="chain" id="PRO_5045289560" description="LppP/LprE family lipoprotein" evidence="7">
    <location>
        <begin position="28"/>
        <end position="324"/>
    </location>
</feature>
<evidence type="ECO:0008006" key="10">
    <source>
        <dbReference type="Google" id="ProtNLM"/>
    </source>
</evidence>
<dbReference type="InterPro" id="IPR025971">
    <property type="entry name" value="LppP/LprE"/>
</dbReference>
<evidence type="ECO:0000313" key="9">
    <source>
        <dbReference type="Proteomes" id="UP000703038"/>
    </source>
</evidence>
<gene>
    <name evidence="8" type="ORF">JOE42_002413</name>
</gene>
<evidence type="ECO:0000256" key="4">
    <source>
        <dbReference type="ARBA" id="ARBA00023139"/>
    </source>
</evidence>
<evidence type="ECO:0000256" key="1">
    <source>
        <dbReference type="ARBA" id="ARBA00022475"/>
    </source>
</evidence>
<evidence type="ECO:0000256" key="7">
    <source>
        <dbReference type="SAM" id="SignalP"/>
    </source>
</evidence>
<dbReference type="RefSeq" id="WP_204868675.1">
    <property type="nucleotide sequence ID" value="NZ_JAFBBK010000001.1"/>
</dbReference>
<dbReference type="PROSITE" id="PS51257">
    <property type="entry name" value="PROKAR_LIPOPROTEIN"/>
    <property type="match status" value="1"/>
</dbReference>
<dbReference type="EMBL" id="JAFBBK010000001">
    <property type="protein sequence ID" value="MBM7415680.1"/>
    <property type="molecule type" value="Genomic_DNA"/>
</dbReference>
<reference evidence="8 9" key="1">
    <citation type="submission" date="2021-01" db="EMBL/GenBank/DDBJ databases">
        <title>Genomics of switchgrass bacterial isolates.</title>
        <authorList>
            <person name="Shade A."/>
        </authorList>
    </citation>
    <scope>NUCLEOTIDE SEQUENCE [LARGE SCALE GENOMIC DNA]</scope>
    <source>
        <strain evidence="8 9">PvP111</strain>
    </source>
</reference>
<keyword evidence="4" id="KW-0564">Palmitate</keyword>
<sequence length="324" mass="33669">MRRTLLATLAATVLFASGCSDSGQDSAAPPPPPTATTSTAVVPTPGEEPASTVAPEPSPACVEDSVVAAGIDSLPQFFGSGWRLVRQGDPCATLSWALAALDGGTGSSPWTVLFFHDDTYLGTATALPYSFTDVDSQTDDTVTVSYGWLREGESTAEQSGGPGLVRYTWNGSSVVMLDDLPQEVVDGNRQTPADPCLDDSVVGAAIDSLPTFSGSAWSLYSEGDPCATLAWAMAVPDGATGSSPTTVLFFHDGAYLGTATARPYAFTDLDPYAQTDDTVTISYRWLVGDEATAEASGGPALVRYRWNGSSVDMLDPLPAEVANG</sequence>
<keyword evidence="5" id="KW-0449">Lipoprotein</keyword>
<keyword evidence="3" id="KW-0472">Membrane</keyword>
<feature type="signal peptide" evidence="7">
    <location>
        <begin position="1"/>
        <end position="27"/>
    </location>
</feature>
<keyword evidence="9" id="KW-1185">Reference proteome</keyword>
<evidence type="ECO:0000256" key="6">
    <source>
        <dbReference type="SAM" id="MobiDB-lite"/>
    </source>
</evidence>
<keyword evidence="2 7" id="KW-0732">Signal</keyword>
<feature type="region of interest" description="Disordered" evidence="6">
    <location>
        <begin position="20"/>
        <end position="57"/>
    </location>
</feature>
<feature type="compositionally biased region" description="Low complexity" evidence="6">
    <location>
        <begin position="35"/>
        <end position="45"/>
    </location>
</feature>
<evidence type="ECO:0000256" key="2">
    <source>
        <dbReference type="ARBA" id="ARBA00022729"/>
    </source>
</evidence>
<organism evidence="8 9">
    <name type="scientific">Rhodococcoides corynebacterioides</name>
    <dbReference type="NCBI Taxonomy" id="53972"/>
    <lineage>
        <taxon>Bacteria</taxon>
        <taxon>Bacillati</taxon>
        <taxon>Actinomycetota</taxon>
        <taxon>Actinomycetes</taxon>
        <taxon>Mycobacteriales</taxon>
        <taxon>Nocardiaceae</taxon>
        <taxon>Rhodococcoides</taxon>
    </lineage>
</organism>
<comment type="caution">
    <text evidence="8">The sequence shown here is derived from an EMBL/GenBank/DDBJ whole genome shotgun (WGS) entry which is preliminary data.</text>
</comment>
<evidence type="ECO:0000256" key="3">
    <source>
        <dbReference type="ARBA" id="ARBA00023136"/>
    </source>
</evidence>
<proteinExistence type="predicted"/>
<evidence type="ECO:0000313" key="8">
    <source>
        <dbReference type="EMBL" id="MBM7415680.1"/>
    </source>
</evidence>
<name>A0ABS2KUQ7_9NOCA</name>